<reference evidence="2" key="1">
    <citation type="submission" date="2022-11" db="UniProtKB">
        <authorList>
            <consortium name="WormBaseParasite"/>
        </authorList>
    </citation>
    <scope>IDENTIFICATION</scope>
</reference>
<organism evidence="1 2">
    <name type="scientific">Panagrolaimus sp. PS1159</name>
    <dbReference type="NCBI Taxonomy" id="55785"/>
    <lineage>
        <taxon>Eukaryota</taxon>
        <taxon>Metazoa</taxon>
        <taxon>Ecdysozoa</taxon>
        <taxon>Nematoda</taxon>
        <taxon>Chromadorea</taxon>
        <taxon>Rhabditida</taxon>
        <taxon>Tylenchina</taxon>
        <taxon>Panagrolaimomorpha</taxon>
        <taxon>Panagrolaimoidea</taxon>
        <taxon>Panagrolaimidae</taxon>
        <taxon>Panagrolaimus</taxon>
    </lineage>
</organism>
<sequence>MNGNVEAGPKTYLNNDKLSEDTINQKMLSLHIGVVENEPYPAASNSFGKSEKRVDLKRFAIRNSFEFRRQQNDKAKESEISHFKASQKLIFDDPLPQSTRSSSEGEESEDESDEPVNFFNHSDGDRE</sequence>
<name>A0AC35F6F9_9BILA</name>
<proteinExistence type="predicted"/>
<dbReference type="WBParaSite" id="PS1159_v2.g1446.t1">
    <property type="protein sequence ID" value="PS1159_v2.g1446.t1"/>
    <property type="gene ID" value="PS1159_v2.g1446"/>
</dbReference>
<accession>A0AC35F6F9</accession>
<evidence type="ECO:0000313" key="2">
    <source>
        <dbReference type="WBParaSite" id="PS1159_v2.g1446.t1"/>
    </source>
</evidence>
<protein>
    <submittedName>
        <fullName evidence="2">Uncharacterized protein</fullName>
    </submittedName>
</protein>
<evidence type="ECO:0000313" key="1">
    <source>
        <dbReference type="Proteomes" id="UP000887580"/>
    </source>
</evidence>
<dbReference type="Proteomes" id="UP000887580">
    <property type="component" value="Unplaced"/>
</dbReference>